<evidence type="ECO:0000313" key="8">
    <source>
        <dbReference type="EMBL" id="JAD78456.1"/>
    </source>
</evidence>
<dbReference type="PANTHER" id="PTHR12663:SF50">
    <property type="entry name" value="SISTER CHROMATID COHESION PROTEIN PDS5 HOMOLOG B"/>
    <property type="match status" value="1"/>
</dbReference>
<dbReference type="InterPro" id="IPR039776">
    <property type="entry name" value="Pds5"/>
</dbReference>
<dbReference type="GO" id="GO:0007064">
    <property type="term" value="P:mitotic sister chromatid cohesion"/>
    <property type="evidence" value="ECO:0007669"/>
    <property type="project" value="InterPro"/>
</dbReference>
<dbReference type="GO" id="GO:0035825">
    <property type="term" value="P:homologous recombination"/>
    <property type="evidence" value="ECO:0007669"/>
    <property type="project" value="UniProtKB-ARBA"/>
</dbReference>
<keyword evidence="5" id="KW-0234">DNA repair</keyword>
<dbReference type="Gene3D" id="1.25.10.10">
    <property type="entry name" value="Leucine-rich Repeat Variant"/>
    <property type="match status" value="1"/>
</dbReference>
<dbReference type="Pfam" id="PF20168">
    <property type="entry name" value="PDS5"/>
    <property type="match status" value="1"/>
</dbReference>
<dbReference type="GO" id="GO:0005634">
    <property type="term" value="C:nucleus"/>
    <property type="evidence" value="ECO:0007669"/>
    <property type="project" value="UniProtKB-SubCell"/>
</dbReference>
<reference evidence="8" key="1">
    <citation type="submission" date="2014-09" db="EMBL/GenBank/DDBJ databases">
        <authorList>
            <person name="Magalhaes I.L.F."/>
            <person name="Oliveira U."/>
            <person name="Santos F.R."/>
            <person name="Vidigal T.H.D.A."/>
            <person name="Brescovit A.D."/>
            <person name="Santos A.J."/>
        </authorList>
    </citation>
    <scope>NUCLEOTIDE SEQUENCE</scope>
    <source>
        <tissue evidence="8">Shoot tissue taken approximately 20 cm above the soil surface</tissue>
    </source>
</reference>
<keyword evidence="4" id="KW-0498">Mitosis</keyword>
<dbReference type="GO" id="GO:0006281">
    <property type="term" value="P:DNA repair"/>
    <property type="evidence" value="ECO:0007669"/>
    <property type="project" value="UniProtKB-KW"/>
</dbReference>
<proteinExistence type="predicted"/>
<dbReference type="InterPro" id="IPR016024">
    <property type="entry name" value="ARM-type_fold"/>
</dbReference>
<name>A0A0A9CS83_ARUDO</name>
<dbReference type="PANTHER" id="PTHR12663">
    <property type="entry name" value="ANDROGEN INDUCED INHIBITOR OF PROLIFERATION AS3 / PDS5-RELATED"/>
    <property type="match status" value="1"/>
</dbReference>
<sequence>MFNIGCEDLVLDMVKVFFSTLKQGLQQSVCQAMLSIMTQILNEKVTQPVVTLILHNLVKEDKASHKLAVDIIGNCSDKLEPIVRIVLSSCIFNKDMPVNELSKIYHKVILEIFQCAPRMLFAVIPNLTHELLSDQVDIRLEAVHLIGRLLAFSKLSFGQENKLVFSEFRRRFSDKSAEVRIAAIDAAKDCCMDVLSGNEAQDILTSLKGTLLDFIDKVRIRAVHTVCDLAKSNLSSFPPEMILEAAERLRDKKVSIHC</sequence>
<comment type="subcellular location">
    <subcellularLocation>
        <location evidence="1">Nucleus</location>
    </subcellularLocation>
</comment>
<dbReference type="GO" id="GO:0051301">
    <property type="term" value="P:cell division"/>
    <property type="evidence" value="ECO:0007669"/>
    <property type="project" value="UniProtKB-KW"/>
</dbReference>
<evidence type="ECO:0000256" key="3">
    <source>
        <dbReference type="ARBA" id="ARBA00022763"/>
    </source>
</evidence>
<dbReference type="InterPro" id="IPR011989">
    <property type="entry name" value="ARM-like"/>
</dbReference>
<protein>
    <submittedName>
        <fullName evidence="8">Androgen induced inhibitor of proliferation (As3) / pds5, putative</fullName>
    </submittedName>
</protein>
<organism evidence="8">
    <name type="scientific">Arundo donax</name>
    <name type="common">Giant reed</name>
    <name type="synonym">Donax arundinaceus</name>
    <dbReference type="NCBI Taxonomy" id="35708"/>
    <lineage>
        <taxon>Eukaryota</taxon>
        <taxon>Viridiplantae</taxon>
        <taxon>Streptophyta</taxon>
        <taxon>Embryophyta</taxon>
        <taxon>Tracheophyta</taxon>
        <taxon>Spermatophyta</taxon>
        <taxon>Magnoliopsida</taxon>
        <taxon>Liliopsida</taxon>
        <taxon>Poales</taxon>
        <taxon>Poaceae</taxon>
        <taxon>PACMAD clade</taxon>
        <taxon>Arundinoideae</taxon>
        <taxon>Arundineae</taxon>
        <taxon>Arundo</taxon>
    </lineage>
</organism>
<keyword evidence="6" id="KW-0539">Nucleus</keyword>
<evidence type="ECO:0000256" key="7">
    <source>
        <dbReference type="ARBA" id="ARBA00023306"/>
    </source>
</evidence>
<evidence type="ECO:0000256" key="6">
    <source>
        <dbReference type="ARBA" id="ARBA00023242"/>
    </source>
</evidence>
<accession>A0A0A9CS83</accession>
<dbReference type="GO" id="GO:0000785">
    <property type="term" value="C:chromatin"/>
    <property type="evidence" value="ECO:0007669"/>
    <property type="project" value="TreeGrafter"/>
</dbReference>
<keyword evidence="2" id="KW-0132">Cell division</keyword>
<evidence type="ECO:0000256" key="1">
    <source>
        <dbReference type="ARBA" id="ARBA00004123"/>
    </source>
</evidence>
<keyword evidence="7" id="KW-0131">Cell cycle</keyword>
<dbReference type="EMBL" id="GBRH01219439">
    <property type="protein sequence ID" value="JAD78456.1"/>
    <property type="molecule type" value="Transcribed_RNA"/>
</dbReference>
<evidence type="ECO:0000256" key="2">
    <source>
        <dbReference type="ARBA" id="ARBA00022618"/>
    </source>
</evidence>
<evidence type="ECO:0000256" key="5">
    <source>
        <dbReference type="ARBA" id="ARBA00023204"/>
    </source>
</evidence>
<dbReference type="AlphaFoldDB" id="A0A0A9CS83"/>
<reference evidence="8" key="2">
    <citation type="journal article" date="2015" name="Data Brief">
        <title>Shoot transcriptome of the giant reed, Arundo donax.</title>
        <authorList>
            <person name="Barrero R.A."/>
            <person name="Guerrero F.D."/>
            <person name="Moolhuijzen P."/>
            <person name="Goolsby J.A."/>
            <person name="Tidwell J."/>
            <person name="Bellgard S.E."/>
            <person name="Bellgard M.I."/>
        </authorList>
    </citation>
    <scope>NUCLEOTIDE SEQUENCE</scope>
    <source>
        <tissue evidence="8">Shoot tissue taken approximately 20 cm above the soil surface</tissue>
    </source>
</reference>
<dbReference type="SUPFAM" id="SSF48371">
    <property type="entry name" value="ARM repeat"/>
    <property type="match status" value="1"/>
</dbReference>
<evidence type="ECO:0000256" key="4">
    <source>
        <dbReference type="ARBA" id="ARBA00022776"/>
    </source>
</evidence>
<keyword evidence="3" id="KW-0227">DNA damage</keyword>